<dbReference type="Gene3D" id="4.10.320.10">
    <property type="entry name" value="E3-binding domain"/>
    <property type="match status" value="1"/>
</dbReference>
<protein>
    <recommendedName>
        <fullName evidence="2">Lsr2 DNA-binding domain-containing protein</fullName>
    </recommendedName>
</protein>
<evidence type="ECO:0000313" key="3">
    <source>
        <dbReference type="EMBL" id="GAA0406095.1"/>
    </source>
</evidence>
<organism evidence="3 4">
    <name type="scientific">Streptomyces luteireticuli</name>
    <dbReference type="NCBI Taxonomy" id="173858"/>
    <lineage>
        <taxon>Bacteria</taxon>
        <taxon>Bacillati</taxon>
        <taxon>Actinomycetota</taxon>
        <taxon>Actinomycetes</taxon>
        <taxon>Kitasatosporales</taxon>
        <taxon>Streptomycetaceae</taxon>
        <taxon>Streptomyces</taxon>
    </lineage>
</organism>
<keyword evidence="1" id="KW-0238">DNA-binding</keyword>
<evidence type="ECO:0000259" key="2">
    <source>
        <dbReference type="Pfam" id="PF23359"/>
    </source>
</evidence>
<evidence type="ECO:0000313" key="4">
    <source>
        <dbReference type="Proteomes" id="UP001500879"/>
    </source>
</evidence>
<dbReference type="InterPro" id="IPR055370">
    <property type="entry name" value="Lsr2_DNA-bd"/>
</dbReference>
<dbReference type="Pfam" id="PF23359">
    <property type="entry name" value="Lsr2_DNA-bd"/>
    <property type="match status" value="1"/>
</dbReference>
<reference evidence="3 4" key="1">
    <citation type="journal article" date="2019" name="Int. J. Syst. Evol. Microbiol.">
        <title>The Global Catalogue of Microorganisms (GCM) 10K type strain sequencing project: providing services to taxonomists for standard genome sequencing and annotation.</title>
        <authorList>
            <consortium name="The Broad Institute Genomics Platform"/>
            <consortium name="The Broad Institute Genome Sequencing Center for Infectious Disease"/>
            <person name="Wu L."/>
            <person name="Ma J."/>
        </authorList>
    </citation>
    <scope>NUCLEOTIDE SEQUENCE [LARGE SCALE GENOMIC DNA]</scope>
    <source>
        <strain evidence="3 4">JCM 4788</strain>
    </source>
</reference>
<dbReference type="Proteomes" id="UP001500879">
    <property type="component" value="Unassembled WGS sequence"/>
</dbReference>
<accession>A0ABN0YQT2</accession>
<proteinExistence type="predicted"/>
<dbReference type="InterPro" id="IPR036625">
    <property type="entry name" value="E3-bd_dom_sf"/>
</dbReference>
<sequence>MSEELPFEYAVVDGTDESGDLFILKKVLPLGQEVVIAPYTDFNAAMKARNTLAGLQGFELQPGAGREVEVSLQGRAAGSGPAARALRERLEAEAASEQALQESIQRRQERDAKVRAWAYENGYGISNRGRIPAWIREAYGKSNRSEP</sequence>
<evidence type="ECO:0000256" key="1">
    <source>
        <dbReference type="ARBA" id="ARBA00023125"/>
    </source>
</evidence>
<name>A0ABN0YQT2_9ACTN</name>
<dbReference type="RefSeq" id="WP_344023997.1">
    <property type="nucleotide sequence ID" value="NZ_BAAABX010000032.1"/>
</dbReference>
<dbReference type="EMBL" id="BAAABX010000032">
    <property type="protein sequence ID" value="GAA0406095.1"/>
    <property type="molecule type" value="Genomic_DNA"/>
</dbReference>
<comment type="caution">
    <text evidence="3">The sequence shown here is derived from an EMBL/GenBank/DDBJ whole genome shotgun (WGS) entry which is preliminary data.</text>
</comment>
<keyword evidence="4" id="KW-1185">Reference proteome</keyword>
<gene>
    <name evidence="3" type="ORF">GCM10010357_28810</name>
</gene>
<feature type="domain" description="Lsr2 DNA-binding" evidence="2">
    <location>
        <begin position="107"/>
        <end position="139"/>
    </location>
</feature>